<feature type="domain" description="Formyl transferase N-terminal" evidence="1">
    <location>
        <begin position="53"/>
        <end position="165"/>
    </location>
</feature>
<dbReference type="EMBL" id="JBHSMQ010000001">
    <property type="protein sequence ID" value="MFC5453928.1"/>
    <property type="molecule type" value="Genomic_DNA"/>
</dbReference>
<evidence type="ECO:0000313" key="3">
    <source>
        <dbReference type="Proteomes" id="UP001596052"/>
    </source>
</evidence>
<proteinExistence type="predicted"/>
<protein>
    <submittedName>
        <fullName evidence="2">Formyltransferase family protein</fullName>
    </submittedName>
</protein>
<comment type="caution">
    <text evidence="2">The sequence shown here is derived from an EMBL/GenBank/DDBJ whole genome shotgun (WGS) entry which is preliminary data.</text>
</comment>
<dbReference type="SUPFAM" id="SSF53328">
    <property type="entry name" value="Formyltransferase"/>
    <property type="match status" value="1"/>
</dbReference>
<dbReference type="RefSeq" id="WP_377163484.1">
    <property type="nucleotide sequence ID" value="NZ_JBHSMQ010000001.1"/>
</dbReference>
<keyword evidence="3" id="KW-1185">Reference proteome</keyword>
<dbReference type="Gene3D" id="3.40.50.12230">
    <property type="match status" value="1"/>
</dbReference>
<gene>
    <name evidence="2" type="ORF">ACFQDI_03585</name>
</gene>
<dbReference type="InterPro" id="IPR002376">
    <property type="entry name" value="Formyl_transf_N"/>
</dbReference>
<evidence type="ECO:0000259" key="1">
    <source>
        <dbReference type="Pfam" id="PF00551"/>
    </source>
</evidence>
<dbReference type="PANTHER" id="PTHR11138:SF5">
    <property type="entry name" value="METHIONYL-TRNA FORMYLTRANSFERASE, MITOCHONDRIAL"/>
    <property type="match status" value="1"/>
</dbReference>
<name>A0ABW0KKE2_9BACT</name>
<dbReference type="Proteomes" id="UP001596052">
    <property type="component" value="Unassembled WGS sequence"/>
</dbReference>
<evidence type="ECO:0000313" key="2">
    <source>
        <dbReference type="EMBL" id="MFC5453928.1"/>
    </source>
</evidence>
<dbReference type="PANTHER" id="PTHR11138">
    <property type="entry name" value="METHIONYL-TRNA FORMYLTRANSFERASE"/>
    <property type="match status" value="1"/>
</dbReference>
<reference evidence="3" key="1">
    <citation type="journal article" date="2019" name="Int. J. Syst. Evol. Microbiol.">
        <title>The Global Catalogue of Microorganisms (GCM) 10K type strain sequencing project: providing services to taxonomists for standard genome sequencing and annotation.</title>
        <authorList>
            <consortium name="The Broad Institute Genomics Platform"/>
            <consortium name="The Broad Institute Genome Sequencing Center for Infectious Disease"/>
            <person name="Wu L."/>
            <person name="Ma J."/>
        </authorList>
    </citation>
    <scope>NUCLEOTIDE SEQUENCE [LARGE SCALE GENOMIC DNA]</scope>
    <source>
        <strain evidence="3">CGMCC 4.1469</strain>
    </source>
</reference>
<dbReference type="InterPro" id="IPR036477">
    <property type="entry name" value="Formyl_transf_N_sf"/>
</dbReference>
<dbReference type="Pfam" id="PF00551">
    <property type="entry name" value="Formyl_trans_N"/>
    <property type="match status" value="1"/>
</dbReference>
<organism evidence="2 3">
    <name type="scientific">Prosthecobacter fluviatilis</name>
    <dbReference type="NCBI Taxonomy" id="445931"/>
    <lineage>
        <taxon>Bacteria</taxon>
        <taxon>Pseudomonadati</taxon>
        <taxon>Verrucomicrobiota</taxon>
        <taxon>Verrucomicrobiia</taxon>
        <taxon>Verrucomicrobiales</taxon>
        <taxon>Verrucomicrobiaceae</taxon>
        <taxon>Prosthecobacter</taxon>
    </lineage>
</organism>
<accession>A0ABW0KKE2</accession>
<sequence length="291" mass="32593">MNGEKYIYAGNRSTVLRRMISLGLDVKHVLPTVGSWLEREMPELGLPFTPVASKKQATDFLVAEKFDVFVSTGFRYILPVTQLRGIHPDAKFVNIHPSFLPDLRGADPIPGAVLFGRDSGVTCHLMDDGIDTGAIVAQRKIPYFDGLDSKLLYKLCFKLEPDVFEEAWKLKFVPQSVAGRSEIKQVYYTCAAGDDVFHESDDAEQLVRRVRAFNTPRRGFQFALGEQKYRAFDASVISHEIGYDLASSAECWQVIESYEDCLLLAKNKMLVKLSGVTPTPVGPLRGRMHTN</sequence>
<dbReference type="CDD" id="cd08369">
    <property type="entry name" value="FMT_core"/>
    <property type="match status" value="1"/>
</dbReference>